<evidence type="ECO:0000256" key="1">
    <source>
        <dbReference type="ARBA" id="ARBA00004184"/>
    </source>
</evidence>
<dbReference type="KEGG" id="lgi:LOTGIDRAFT_159917"/>
<dbReference type="GO" id="GO:0008611">
    <property type="term" value="P:ether lipid biosynthetic process"/>
    <property type="evidence" value="ECO:0007669"/>
    <property type="project" value="TreeGrafter"/>
</dbReference>
<dbReference type="CTD" id="20238197"/>
<dbReference type="CDD" id="cd07993">
    <property type="entry name" value="LPLAT_DHAPAT-like"/>
    <property type="match status" value="1"/>
</dbReference>
<name>V4ANY5_LOTGI</name>
<proteinExistence type="inferred from homology"/>
<dbReference type="GO" id="GO:0008654">
    <property type="term" value="P:phospholipid biosynthetic process"/>
    <property type="evidence" value="ECO:0007669"/>
    <property type="project" value="TreeGrafter"/>
</dbReference>
<dbReference type="InterPro" id="IPR002123">
    <property type="entry name" value="Plipid/glycerol_acylTrfase"/>
</dbReference>
<dbReference type="GeneID" id="20238197"/>
<dbReference type="PIRSF" id="PIRSF000437">
    <property type="entry name" value="GPAT_DHAPAT"/>
    <property type="match status" value="1"/>
</dbReference>
<protein>
    <recommendedName>
        <fullName evidence="7">Phospholipid/glycerol acyltransferase domain-containing protein</fullName>
    </recommendedName>
</protein>
<comment type="similarity">
    <text evidence="2 6">Belongs to the GPAT/DAPAT family.</text>
</comment>
<dbReference type="GO" id="GO:0019432">
    <property type="term" value="P:triglyceride biosynthetic process"/>
    <property type="evidence" value="ECO:0007669"/>
    <property type="project" value="TreeGrafter"/>
</dbReference>
<dbReference type="AlphaFoldDB" id="V4ANY5"/>
<dbReference type="HOGENOM" id="CLU_017332_0_1_1"/>
<dbReference type="STRING" id="225164.V4ANY5"/>
<keyword evidence="5 6" id="KW-0012">Acyltransferase</keyword>
<dbReference type="GO" id="GO:0016287">
    <property type="term" value="F:glycerone-phosphate O-acyltransferase activity"/>
    <property type="evidence" value="ECO:0007669"/>
    <property type="project" value="TreeGrafter"/>
</dbReference>
<evidence type="ECO:0000313" key="9">
    <source>
        <dbReference type="Proteomes" id="UP000030746"/>
    </source>
</evidence>
<comment type="subcellular location">
    <subcellularLocation>
        <location evidence="1">Endomembrane system</location>
        <topology evidence="1">Peripheral membrane protein</topology>
    </subcellularLocation>
</comment>
<evidence type="ECO:0000313" key="8">
    <source>
        <dbReference type="EMBL" id="ESO96500.1"/>
    </source>
</evidence>
<feature type="domain" description="Phospholipid/glycerol acyltransferase" evidence="7">
    <location>
        <begin position="149"/>
        <end position="278"/>
    </location>
</feature>
<evidence type="ECO:0000256" key="4">
    <source>
        <dbReference type="ARBA" id="ARBA00023136"/>
    </source>
</evidence>
<organism evidence="8 9">
    <name type="scientific">Lottia gigantea</name>
    <name type="common">Giant owl limpet</name>
    <dbReference type="NCBI Taxonomy" id="225164"/>
    <lineage>
        <taxon>Eukaryota</taxon>
        <taxon>Metazoa</taxon>
        <taxon>Spiralia</taxon>
        <taxon>Lophotrochozoa</taxon>
        <taxon>Mollusca</taxon>
        <taxon>Gastropoda</taxon>
        <taxon>Patellogastropoda</taxon>
        <taxon>Lottioidea</taxon>
        <taxon>Lottiidae</taxon>
        <taxon>Lottia</taxon>
    </lineage>
</organism>
<keyword evidence="4" id="KW-0472">Membrane</keyword>
<evidence type="ECO:0000259" key="7">
    <source>
        <dbReference type="SMART" id="SM00563"/>
    </source>
</evidence>
<dbReference type="InterPro" id="IPR022284">
    <property type="entry name" value="GPAT/DHAPAT"/>
</dbReference>
<dbReference type="InterPro" id="IPR045520">
    <property type="entry name" value="GPAT/DHAPAT_C"/>
</dbReference>
<dbReference type="Pfam" id="PF01553">
    <property type="entry name" value="Acyltransferase"/>
    <property type="match status" value="1"/>
</dbReference>
<dbReference type="GO" id="GO:0012505">
    <property type="term" value="C:endomembrane system"/>
    <property type="evidence" value="ECO:0007669"/>
    <property type="project" value="UniProtKB-SubCell"/>
</dbReference>
<dbReference type="EMBL" id="KB201459">
    <property type="protein sequence ID" value="ESO96500.1"/>
    <property type="molecule type" value="Genomic_DNA"/>
</dbReference>
<sequence>MEDHEQSRNAWITKDDPKLVSGKHKDMFDDILDDRRHSSDFRWFTRSRDVPNFKLNKPRSPDEIKEHVMNSDRVKYAIEQVCKESNLPLSEVTIQAKSILDEMAHNLRLGAVRSFAYFLIKAMKKLFKRIYVNDEGVQKVREIIKDYPVLVMPTHRSYLDFLLVSFIFYNYDLPLPAIAAAMDFMGMKFFGWLLRNCGAFYIRRSFGDDQLYWAVFTEYVQTQIANGDNPVSFYVEGTRSRTQKSYAPRLGMLQASLETYFKSHTPDIMIIPISISYDRVLEESLYAYELLGVPKPKESTSGLLKARSILQEDFGCVHMFFGDPISIRQYSDGKVDRSSHNLAPRYIASLSQEEQELIRSLSHHIILKHQKNMVISPWSLIASILVQCKEGITISQLIKEVEWLKRQASSIGGYIDWPGNETAEAVTRHSIALHSNIVRVSEEDIVELLHIPRVSTNKTDPLFQTAAQHIMLSLYRNQLMHIFARVAIISSILNGCRESTLSIDDLYTSYTFLETLLNRDFIFQPGHSKIDFEQALLTLTHSCGVIVENKQVLVEKSVNKHTTYFSQMFEPFLIGYWILCRYLLSMDPNVHGKPLSKPPKSIIKDAQSLSARLITEGVIRHYEVLSLDMMNNALNSFYFMGAVRKEKRDGITYMYPSMTPLSQITQQLVKCVDVPPLPSVSINVDAKTVTVNAKL</sequence>
<dbReference type="Proteomes" id="UP000030746">
    <property type="component" value="Unassembled WGS sequence"/>
</dbReference>
<dbReference type="OrthoDB" id="10255570at2759"/>
<dbReference type="OMA" id="RFNLEWY"/>
<dbReference type="Pfam" id="PF19277">
    <property type="entry name" value="GPAT_C"/>
    <property type="match status" value="1"/>
</dbReference>
<reference evidence="8 9" key="1">
    <citation type="journal article" date="2013" name="Nature">
        <title>Insights into bilaterian evolution from three spiralian genomes.</title>
        <authorList>
            <person name="Simakov O."/>
            <person name="Marletaz F."/>
            <person name="Cho S.J."/>
            <person name="Edsinger-Gonzales E."/>
            <person name="Havlak P."/>
            <person name="Hellsten U."/>
            <person name="Kuo D.H."/>
            <person name="Larsson T."/>
            <person name="Lv J."/>
            <person name="Arendt D."/>
            <person name="Savage R."/>
            <person name="Osoegawa K."/>
            <person name="de Jong P."/>
            <person name="Grimwood J."/>
            <person name="Chapman J.A."/>
            <person name="Shapiro H."/>
            <person name="Aerts A."/>
            <person name="Otillar R.P."/>
            <person name="Terry A.Y."/>
            <person name="Boore J.L."/>
            <person name="Grigoriev I.V."/>
            <person name="Lindberg D.R."/>
            <person name="Seaver E.C."/>
            <person name="Weisblat D.A."/>
            <person name="Putnam N.H."/>
            <person name="Rokhsar D.S."/>
        </authorList>
    </citation>
    <scope>NUCLEOTIDE SEQUENCE [LARGE SCALE GENOMIC DNA]</scope>
</reference>
<dbReference type="GO" id="GO:0031966">
    <property type="term" value="C:mitochondrial membrane"/>
    <property type="evidence" value="ECO:0007669"/>
    <property type="project" value="TreeGrafter"/>
</dbReference>
<dbReference type="GO" id="GO:0004366">
    <property type="term" value="F:glycerol-3-phosphate O-acyltransferase activity"/>
    <property type="evidence" value="ECO:0007669"/>
    <property type="project" value="TreeGrafter"/>
</dbReference>
<evidence type="ECO:0000256" key="5">
    <source>
        <dbReference type="ARBA" id="ARBA00023315"/>
    </source>
</evidence>
<dbReference type="PANTHER" id="PTHR12563">
    <property type="entry name" value="GLYCEROL-3-PHOSPHATE ACYLTRANSFERASE"/>
    <property type="match status" value="1"/>
</dbReference>
<evidence type="ECO:0000256" key="3">
    <source>
        <dbReference type="ARBA" id="ARBA00022679"/>
    </source>
</evidence>
<dbReference type="SUPFAM" id="SSF69593">
    <property type="entry name" value="Glycerol-3-phosphate (1)-acyltransferase"/>
    <property type="match status" value="1"/>
</dbReference>
<keyword evidence="9" id="KW-1185">Reference proteome</keyword>
<dbReference type="GO" id="GO:0005778">
    <property type="term" value="C:peroxisomal membrane"/>
    <property type="evidence" value="ECO:0007669"/>
    <property type="project" value="TreeGrafter"/>
</dbReference>
<evidence type="ECO:0000256" key="2">
    <source>
        <dbReference type="ARBA" id="ARBA00007937"/>
    </source>
</evidence>
<accession>V4ANY5</accession>
<gene>
    <name evidence="8" type="ORF">LOTGIDRAFT_159917</name>
</gene>
<evidence type="ECO:0000256" key="6">
    <source>
        <dbReference type="PIRNR" id="PIRNR000437"/>
    </source>
</evidence>
<dbReference type="InterPro" id="IPR041728">
    <property type="entry name" value="GPAT/DHAPAT_LPLAT"/>
</dbReference>
<dbReference type="GO" id="GO:0006631">
    <property type="term" value="P:fatty acid metabolic process"/>
    <property type="evidence" value="ECO:0007669"/>
    <property type="project" value="TreeGrafter"/>
</dbReference>
<dbReference type="PANTHER" id="PTHR12563:SF17">
    <property type="entry name" value="DIHYDROXYACETONE PHOSPHATE ACYLTRANSFERASE"/>
    <property type="match status" value="1"/>
</dbReference>
<dbReference type="SMART" id="SM00563">
    <property type="entry name" value="PlsC"/>
    <property type="match status" value="1"/>
</dbReference>
<keyword evidence="3 6" id="KW-0808">Transferase</keyword>
<dbReference type="RefSeq" id="XP_009052854.1">
    <property type="nucleotide sequence ID" value="XM_009054606.1"/>
</dbReference>